<proteinExistence type="predicted"/>
<keyword evidence="1" id="KW-0472">Membrane</keyword>
<feature type="transmembrane region" description="Helical" evidence="1">
    <location>
        <begin position="20"/>
        <end position="42"/>
    </location>
</feature>
<keyword evidence="3" id="KW-1185">Reference proteome</keyword>
<protein>
    <submittedName>
        <fullName evidence="2">Uncharacterized protein</fullName>
    </submittedName>
</protein>
<evidence type="ECO:0000313" key="2">
    <source>
        <dbReference type="EMBL" id="MFC5439355.1"/>
    </source>
</evidence>
<sequence>MNGLADVRIEDWNRLQHEVARLRVLVILALLAVVALAAVSLLRKPEAPAKPDAIIRTQGLVITDAQGHDRILIGAPVPASKDRTRKDDASDGIIFLGKTGADRLAIGQMPAPVIGGQTLKRIGDGDNYGLALFDKKGNERGGMAFLGMGRVVIGLDRAAPLSDAIGLMVDDRDGFAGMIMNYADGKVHAPALELGTTANEVHMQFYGKDNLPHAQLNFDGKGKPAWQFDDAASAAKAAKAAPTTAN</sequence>
<dbReference type="EMBL" id="JBHSMM010000001">
    <property type="protein sequence ID" value="MFC5439355.1"/>
    <property type="molecule type" value="Genomic_DNA"/>
</dbReference>
<comment type="caution">
    <text evidence="2">The sequence shown here is derived from an EMBL/GenBank/DDBJ whole genome shotgun (WGS) entry which is preliminary data.</text>
</comment>
<gene>
    <name evidence="2" type="ORF">ACFPK0_04915</name>
</gene>
<keyword evidence="1" id="KW-1133">Transmembrane helix</keyword>
<reference evidence="3" key="1">
    <citation type="journal article" date="2019" name="Int. J. Syst. Evol. Microbiol.">
        <title>The Global Catalogue of Microorganisms (GCM) 10K type strain sequencing project: providing services to taxonomists for standard genome sequencing and annotation.</title>
        <authorList>
            <consortium name="The Broad Institute Genomics Platform"/>
            <consortium name="The Broad Institute Genome Sequencing Center for Infectious Disease"/>
            <person name="Wu L."/>
            <person name="Ma J."/>
        </authorList>
    </citation>
    <scope>NUCLEOTIDE SEQUENCE [LARGE SCALE GENOMIC DNA]</scope>
    <source>
        <strain evidence="3">KACC 12822</strain>
    </source>
</reference>
<keyword evidence="1" id="KW-0812">Transmembrane</keyword>
<accession>A0ABW0JVI9</accession>
<dbReference type="Proteomes" id="UP001596018">
    <property type="component" value="Unassembled WGS sequence"/>
</dbReference>
<evidence type="ECO:0000256" key="1">
    <source>
        <dbReference type="SAM" id="Phobius"/>
    </source>
</evidence>
<name>A0ABW0JVI9_9GAMM</name>
<evidence type="ECO:0000313" key="3">
    <source>
        <dbReference type="Proteomes" id="UP001596018"/>
    </source>
</evidence>
<dbReference type="RefSeq" id="WP_377338813.1">
    <property type="nucleotide sequence ID" value="NZ_JALBWS010000014.1"/>
</dbReference>
<organism evidence="2 3">
    <name type="scientific">Rhodanobacter ginsenosidimutans</name>
    <dbReference type="NCBI Taxonomy" id="490571"/>
    <lineage>
        <taxon>Bacteria</taxon>
        <taxon>Pseudomonadati</taxon>
        <taxon>Pseudomonadota</taxon>
        <taxon>Gammaproteobacteria</taxon>
        <taxon>Lysobacterales</taxon>
        <taxon>Rhodanobacteraceae</taxon>
        <taxon>Rhodanobacter</taxon>
    </lineage>
</organism>